<dbReference type="Proteomes" id="UP000823399">
    <property type="component" value="Unassembled WGS sequence"/>
</dbReference>
<evidence type="ECO:0000256" key="1">
    <source>
        <dbReference type="SAM" id="Phobius"/>
    </source>
</evidence>
<dbReference type="RefSeq" id="XP_041291219.1">
    <property type="nucleotide sequence ID" value="XM_041432959.1"/>
</dbReference>
<comment type="caution">
    <text evidence="2">The sequence shown here is derived from an EMBL/GenBank/DDBJ whole genome shotgun (WGS) entry which is preliminary data.</text>
</comment>
<dbReference type="EMBL" id="JABBWM010000038">
    <property type="protein sequence ID" value="KAG2105465.1"/>
    <property type="molecule type" value="Genomic_DNA"/>
</dbReference>
<sequence>MPLNCFESILPISSCIRNMTLCLLLWSIKASAIMLPTTSIQVRLTHYQITRLSSVFIVLLGLTALVNAGVPVAARQAIDLDKRNIIGRDEDYEVKYSWQKRIEWGLRNHKRLWLSNYFKDGWLRLHAGCRRGMCMT</sequence>
<keyword evidence="1" id="KW-1133">Transmembrane helix</keyword>
<name>A0A9P7F5A2_9AGAM</name>
<feature type="transmembrane region" description="Helical" evidence="1">
    <location>
        <begin position="52"/>
        <end position="74"/>
    </location>
</feature>
<keyword evidence="1" id="KW-0812">Transmembrane</keyword>
<dbReference type="GeneID" id="64695218"/>
<feature type="transmembrane region" description="Helical" evidence="1">
    <location>
        <begin position="21"/>
        <end position="40"/>
    </location>
</feature>
<gene>
    <name evidence="2" type="ORF">F5147DRAFT_638009</name>
</gene>
<dbReference type="OrthoDB" id="2689804at2759"/>
<protein>
    <submittedName>
        <fullName evidence="2">Uncharacterized protein</fullName>
    </submittedName>
</protein>
<evidence type="ECO:0000313" key="3">
    <source>
        <dbReference type="Proteomes" id="UP000823399"/>
    </source>
</evidence>
<dbReference type="AlphaFoldDB" id="A0A9P7F5A2"/>
<organism evidence="2 3">
    <name type="scientific">Suillus discolor</name>
    <dbReference type="NCBI Taxonomy" id="1912936"/>
    <lineage>
        <taxon>Eukaryota</taxon>
        <taxon>Fungi</taxon>
        <taxon>Dikarya</taxon>
        <taxon>Basidiomycota</taxon>
        <taxon>Agaricomycotina</taxon>
        <taxon>Agaricomycetes</taxon>
        <taxon>Agaricomycetidae</taxon>
        <taxon>Boletales</taxon>
        <taxon>Suillineae</taxon>
        <taxon>Suillaceae</taxon>
        <taxon>Suillus</taxon>
    </lineage>
</organism>
<keyword evidence="1" id="KW-0472">Membrane</keyword>
<proteinExistence type="predicted"/>
<keyword evidence="3" id="KW-1185">Reference proteome</keyword>
<accession>A0A9P7F5A2</accession>
<evidence type="ECO:0000313" key="2">
    <source>
        <dbReference type="EMBL" id="KAG2105465.1"/>
    </source>
</evidence>
<reference evidence="2" key="1">
    <citation type="journal article" date="2020" name="New Phytol.">
        <title>Comparative genomics reveals dynamic genome evolution in host specialist ectomycorrhizal fungi.</title>
        <authorList>
            <person name="Lofgren L.A."/>
            <person name="Nguyen N.H."/>
            <person name="Vilgalys R."/>
            <person name="Ruytinx J."/>
            <person name="Liao H.L."/>
            <person name="Branco S."/>
            <person name="Kuo A."/>
            <person name="LaButti K."/>
            <person name="Lipzen A."/>
            <person name="Andreopoulos W."/>
            <person name="Pangilinan J."/>
            <person name="Riley R."/>
            <person name="Hundley H."/>
            <person name="Na H."/>
            <person name="Barry K."/>
            <person name="Grigoriev I.V."/>
            <person name="Stajich J.E."/>
            <person name="Kennedy P.G."/>
        </authorList>
    </citation>
    <scope>NUCLEOTIDE SEQUENCE</scope>
    <source>
        <strain evidence="2">FC423</strain>
    </source>
</reference>